<dbReference type="GeneID" id="96080937"/>
<sequence length="132" mass="14448">MGFLSILPANLAVVETWITRIFLFLGLVAIGPWAALLVYDLLLYCCRAGAHEIPFIGGRARGKARPRAPSLTERPSGRRRKFSIASRGIDRPVLSTGGMEADSQDARHRRITEEQTTHSSAGSLGVSVDTEW</sequence>
<gene>
    <name evidence="3" type="ORF">ACET3X_000615</name>
</gene>
<evidence type="ECO:0000256" key="2">
    <source>
        <dbReference type="SAM" id="Phobius"/>
    </source>
</evidence>
<organism evidence="3 4">
    <name type="scientific">Alternaria dauci</name>
    <dbReference type="NCBI Taxonomy" id="48095"/>
    <lineage>
        <taxon>Eukaryota</taxon>
        <taxon>Fungi</taxon>
        <taxon>Dikarya</taxon>
        <taxon>Ascomycota</taxon>
        <taxon>Pezizomycotina</taxon>
        <taxon>Dothideomycetes</taxon>
        <taxon>Pleosporomycetidae</taxon>
        <taxon>Pleosporales</taxon>
        <taxon>Pleosporineae</taxon>
        <taxon>Pleosporaceae</taxon>
        <taxon>Alternaria</taxon>
        <taxon>Alternaria sect. Porri</taxon>
    </lineage>
</organism>
<dbReference type="RefSeq" id="XP_069310857.1">
    <property type="nucleotide sequence ID" value="XM_069447930.1"/>
</dbReference>
<keyword evidence="2" id="KW-0472">Membrane</keyword>
<dbReference type="EMBL" id="JBHGVX010000001">
    <property type="protein sequence ID" value="KAL1800273.1"/>
    <property type="molecule type" value="Genomic_DNA"/>
</dbReference>
<evidence type="ECO:0000256" key="1">
    <source>
        <dbReference type="SAM" id="MobiDB-lite"/>
    </source>
</evidence>
<evidence type="ECO:0000313" key="4">
    <source>
        <dbReference type="Proteomes" id="UP001578633"/>
    </source>
</evidence>
<name>A0ABR3UUZ6_9PLEO</name>
<feature type="transmembrane region" description="Helical" evidence="2">
    <location>
        <begin position="17"/>
        <end position="39"/>
    </location>
</feature>
<comment type="caution">
    <text evidence="3">The sequence shown here is derived from an EMBL/GenBank/DDBJ whole genome shotgun (WGS) entry which is preliminary data.</text>
</comment>
<keyword evidence="4" id="KW-1185">Reference proteome</keyword>
<protein>
    <submittedName>
        <fullName evidence="3">Uncharacterized protein</fullName>
    </submittedName>
</protein>
<reference evidence="3 4" key="1">
    <citation type="submission" date="2024-09" db="EMBL/GenBank/DDBJ databases">
        <title>T2T genomes of carrot and Alternaria dauci and their utility for understanding host-pathogen interaction during carrot leaf blight disease.</title>
        <authorList>
            <person name="Liu W."/>
            <person name="Xu S."/>
            <person name="Ou C."/>
            <person name="Liu X."/>
            <person name="Zhuang F."/>
            <person name="Deng X.W."/>
        </authorList>
    </citation>
    <scope>NUCLEOTIDE SEQUENCE [LARGE SCALE GENOMIC DNA]</scope>
    <source>
        <strain evidence="3 4">A2016</strain>
    </source>
</reference>
<dbReference type="Proteomes" id="UP001578633">
    <property type="component" value="Chromosome 1"/>
</dbReference>
<accession>A0ABR3UUZ6</accession>
<proteinExistence type="predicted"/>
<feature type="region of interest" description="Disordered" evidence="1">
    <location>
        <begin position="60"/>
        <end position="132"/>
    </location>
</feature>
<evidence type="ECO:0000313" key="3">
    <source>
        <dbReference type="EMBL" id="KAL1800273.1"/>
    </source>
</evidence>
<keyword evidence="2" id="KW-1133">Transmembrane helix</keyword>
<keyword evidence="2" id="KW-0812">Transmembrane</keyword>